<dbReference type="AlphaFoldDB" id="T5AFM8"/>
<organism evidence="3 4">
    <name type="scientific">Ophiocordyceps sinensis (strain Co18 / CGMCC 3.14243)</name>
    <name type="common">Yarsagumba caterpillar fungus</name>
    <name type="synonym">Hirsutella sinensis</name>
    <dbReference type="NCBI Taxonomy" id="911162"/>
    <lineage>
        <taxon>Eukaryota</taxon>
        <taxon>Fungi</taxon>
        <taxon>Dikarya</taxon>
        <taxon>Ascomycota</taxon>
        <taxon>Pezizomycotina</taxon>
        <taxon>Sordariomycetes</taxon>
        <taxon>Hypocreomycetidae</taxon>
        <taxon>Hypocreales</taxon>
        <taxon>Ophiocordycipitaceae</taxon>
        <taxon>Ophiocordyceps</taxon>
    </lineage>
</organism>
<dbReference type="Gene3D" id="3.50.50.60">
    <property type="entry name" value="FAD/NAD(P)-binding domain"/>
    <property type="match status" value="2"/>
</dbReference>
<name>T5AFM8_OPHSC</name>
<dbReference type="FunFam" id="1.10.405.10:FF:000001">
    <property type="entry name" value="Rab GDP dissociation inhibitor"/>
    <property type="match status" value="1"/>
</dbReference>
<evidence type="ECO:0000313" key="3">
    <source>
        <dbReference type="EMBL" id="EQL00557.1"/>
    </source>
</evidence>
<dbReference type="PRINTS" id="PR00891">
    <property type="entry name" value="RABGDIREP"/>
</dbReference>
<dbReference type="GO" id="GO:0015031">
    <property type="term" value="P:protein transport"/>
    <property type="evidence" value="ECO:0007669"/>
    <property type="project" value="InterPro"/>
</dbReference>
<sequence>MEEIAKEYDVIVLGTGLTECILSGVLSVKGKKVLHIDRNDHYGGEAASVNLETLFKKYGNYQKGEEPWKQYGRPNDWNIDLIPKFLMSSGELTNILVSTDVTRYLEFKQVAGSYVQQGTGPKATVAKVPSDAAEALKSPLMGLFEKRRMKSFIEWVGSFDPKDPATHKGLDINQCTMKDVYDKFGLETTTKDFIGHAMGLYLTDDYITAKGQAPEAIERIRLYGNSVARYGKSPYIYPLYGLGELPQGFARLSAIYGGTYMLNTNVDELLYEGDKAVGIKATMSTGAEDMKFETKATMILGDPSYFANKTKVVGHVLRAICILKHPLAGTSDSDSCQLIIPQSQGYWIAIVSTIAESSANHHVELQPGLDRLGKVEEQFMGPPIPMYVPLDDGTKDKVFISKSYDATSHFETTTDDVKDIYHRCTGEELKVEGLREGISVATEA</sequence>
<dbReference type="EMBL" id="KE652773">
    <property type="protein sequence ID" value="EQL00557.1"/>
    <property type="molecule type" value="Genomic_DNA"/>
</dbReference>
<dbReference type="InterPro" id="IPR000806">
    <property type="entry name" value="RabGDI"/>
</dbReference>
<dbReference type="PANTHER" id="PTHR11787">
    <property type="entry name" value="RAB GDP-DISSOCIATION INHIBITOR"/>
    <property type="match status" value="1"/>
</dbReference>
<evidence type="ECO:0000313" key="4">
    <source>
        <dbReference type="Proteomes" id="UP000019374"/>
    </source>
</evidence>
<proteinExistence type="inferred from homology"/>
<evidence type="ECO:0000256" key="2">
    <source>
        <dbReference type="RuleBase" id="RU363124"/>
    </source>
</evidence>
<dbReference type="eggNOG" id="KOG1439">
    <property type="taxonomic scope" value="Eukaryota"/>
</dbReference>
<dbReference type="PRINTS" id="PR00892">
    <property type="entry name" value="RABGDI"/>
</dbReference>
<dbReference type="HOGENOM" id="CLU_021695_0_1_1"/>
<dbReference type="Pfam" id="PF00996">
    <property type="entry name" value="GDI"/>
    <property type="match status" value="1"/>
</dbReference>
<evidence type="ECO:0000256" key="1">
    <source>
        <dbReference type="ARBA" id="ARBA00005593"/>
    </source>
</evidence>
<protein>
    <recommendedName>
        <fullName evidence="2">Rab GDP dissociation inhibitor</fullName>
    </recommendedName>
</protein>
<dbReference type="GO" id="GO:0005093">
    <property type="term" value="F:Rab GDP-dissociation inhibitor activity"/>
    <property type="evidence" value="ECO:0007669"/>
    <property type="project" value="InterPro"/>
</dbReference>
<dbReference type="GO" id="GO:0016192">
    <property type="term" value="P:vesicle-mediated transport"/>
    <property type="evidence" value="ECO:0007669"/>
    <property type="project" value="TreeGrafter"/>
</dbReference>
<dbReference type="SUPFAM" id="SSF51905">
    <property type="entry name" value="FAD/NAD(P)-binding domain"/>
    <property type="match status" value="2"/>
</dbReference>
<dbReference type="Proteomes" id="UP000019374">
    <property type="component" value="Unassembled WGS sequence"/>
</dbReference>
<dbReference type="InterPro" id="IPR036188">
    <property type="entry name" value="FAD/NAD-bd_sf"/>
</dbReference>
<dbReference type="InterPro" id="IPR018203">
    <property type="entry name" value="GDP_dissociation_inhibitor"/>
</dbReference>
<dbReference type="Gene3D" id="1.10.405.10">
    <property type="entry name" value="Guanine Nucleotide Dissociation Inhibitor, domain 1"/>
    <property type="match status" value="1"/>
</dbReference>
<dbReference type="OrthoDB" id="9446342at2759"/>
<gene>
    <name evidence="3" type="ORF">OCS_03730</name>
</gene>
<dbReference type="GO" id="GO:0005737">
    <property type="term" value="C:cytoplasm"/>
    <property type="evidence" value="ECO:0007669"/>
    <property type="project" value="TreeGrafter"/>
</dbReference>
<dbReference type="GO" id="GO:0007264">
    <property type="term" value="P:small GTPase-mediated signal transduction"/>
    <property type="evidence" value="ECO:0007669"/>
    <property type="project" value="InterPro"/>
</dbReference>
<comment type="similarity">
    <text evidence="1 2">Belongs to the Rab GDI family.</text>
</comment>
<dbReference type="PANTHER" id="PTHR11787:SF8">
    <property type="entry name" value="RAB GDP DISSOCIATION INHIBITOR"/>
    <property type="match status" value="1"/>
</dbReference>
<dbReference type="Gene3D" id="3.30.519.10">
    <property type="entry name" value="Guanine Nucleotide Dissociation Inhibitor, domain 2"/>
    <property type="match status" value="3"/>
</dbReference>
<dbReference type="SUPFAM" id="SSF54373">
    <property type="entry name" value="FAD-linked reductases, C-terminal domain"/>
    <property type="match status" value="1"/>
</dbReference>
<accession>T5AFM8</accession>
<reference evidence="3 4" key="1">
    <citation type="journal article" date="2013" name="Chin. Sci. Bull.">
        <title>Genome survey uncovers the secrets of sex and lifestyle in caterpillar fungus.</title>
        <authorList>
            <person name="Hu X."/>
            <person name="Zhang Y."/>
            <person name="Xiao G."/>
            <person name="Zheng P."/>
            <person name="Xia Y."/>
            <person name="Zhang X."/>
            <person name="St Leger R.J."/>
            <person name="Liu X."/>
            <person name="Wang C."/>
        </authorList>
    </citation>
    <scope>NUCLEOTIDE SEQUENCE [LARGE SCALE GENOMIC DNA]</scope>
    <source>
        <strain evidence="4">Co18 / CGMCC 3.14243</strain>
        <tissue evidence="3">Fruit-body</tissue>
    </source>
</reference>